<dbReference type="Pfam" id="PF13520">
    <property type="entry name" value="AA_permease_2"/>
    <property type="match status" value="1"/>
</dbReference>
<evidence type="ECO:0000256" key="7">
    <source>
        <dbReference type="ARBA" id="ARBA00022989"/>
    </source>
</evidence>
<dbReference type="GO" id="GO:0022857">
    <property type="term" value="F:transmembrane transporter activity"/>
    <property type="evidence" value="ECO:0007669"/>
    <property type="project" value="InterPro"/>
</dbReference>
<feature type="transmembrane region" description="Helical" evidence="9">
    <location>
        <begin position="447"/>
        <end position="471"/>
    </location>
</feature>
<evidence type="ECO:0000256" key="5">
    <source>
        <dbReference type="ARBA" id="ARBA00022692"/>
    </source>
</evidence>
<comment type="subcellular location">
    <subcellularLocation>
        <location evidence="1">Cell membrane</location>
        <topology evidence="1">Multi-pass membrane protein</topology>
    </subcellularLocation>
</comment>
<feature type="transmembrane region" description="Helical" evidence="9">
    <location>
        <begin position="394"/>
        <end position="412"/>
    </location>
</feature>
<dbReference type="InterPro" id="IPR004754">
    <property type="entry name" value="Amino_acid_antiprt"/>
</dbReference>
<keyword evidence="5 9" id="KW-0812">Transmembrane</keyword>
<feature type="transmembrane region" description="Helical" evidence="9">
    <location>
        <begin position="232"/>
        <end position="254"/>
    </location>
</feature>
<dbReference type="NCBIfam" id="TIGR00905">
    <property type="entry name" value="2A0302"/>
    <property type="match status" value="1"/>
</dbReference>
<feature type="transmembrane region" description="Helical" evidence="9">
    <location>
        <begin position="86"/>
        <end position="109"/>
    </location>
</feature>
<reference evidence="10 11" key="1">
    <citation type="submission" date="2018-12" db="EMBL/GenBank/DDBJ databases">
        <authorList>
            <consortium name="Pathogen Informatics"/>
        </authorList>
    </citation>
    <scope>NUCLEOTIDE SEQUENCE [LARGE SCALE GENOMIC DNA]</scope>
    <source>
        <strain evidence="10 11">NCTC12871</strain>
    </source>
</reference>
<evidence type="ECO:0000256" key="4">
    <source>
        <dbReference type="ARBA" id="ARBA00022475"/>
    </source>
</evidence>
<feature type="transmembrane region" description="Helical" evidence="9">
    <location>
        <begin position="9"/>
        <end position="28"/>
    </location>
</feature>
<comment type="similarity">
    <text evidence="2">Belongs to the amino acid-polyamine-organocation (APC) superfamily. Basic amino acid/polyamine antiporter (APA) (TC 2.A.3.2) family.</text>
</comment>
<dbReference type="EMBL" id="LR134510">
    <property type="protein sequence ID" value="VEJ09568.1"/>
    <property type="molecule type" value="Genomic_DNA"/>
</dbReference>
<feature type="transmembrane region" description="Helical" evidence="9">
    <location>
        <begin position="40"/>
        <end position="65"/>
    </location>
</feature>
<evidence type="ECO:0000256" key="6">
    <source>
        <dbReference type="ARBA" id="ARBA00022970"/>
    </source>
</evidence>
<evidence type="ECO:0000256" key="1">
    <source>
        <dbReference type="ARBA" id="ARBA00004651"/>
    </source>
</evidence>
<keyword evidence="8 9" id="KW-0472">Membrane</keyword>
<dbReference type="GO" id="GO:0006865">
    <property type="term" value="P:amino acid transport"/>
    <property type="evidence" value="ECO:0007669"/>
    <property type="project" value="UniProtKB-KW"/>
</dbReference>
<dbReference type="InterPro" id="IPR050367">
    <property type="entry name" value="APC_superfamily"/>
</dbReference>
<dbReference type="KEGG" id="adp:NCTC12871_01040"/>
<dbReference type="OrthoDB" id="3185104at2"/>
<dbReference type="PANTHER" id="PTHR42770">
    <property type="entry name" value="AMINO ACID TRANSPORTER-RELATED"/>
    <property type="match status" value="1"/>
</dbReference>
<evidence type="ECO:0000256" key="2">
    <source>
        <dbReference type="ARBA" id="ARBA00008220"/>
    </source>
</evidence>
<dbReference type="GO" id="GO:0005886">
    <property type="term" value="C:plasma membrane"/>
    <property type="evidence" value="ECO:0007669"/>
    <property type="project" value="UniProtKB-SubCell"/>
</dbReference>
<dbReference type="Gene3D" id="1.20.1740.10">
    <property type="entry name" value="Amino acid/polyamine transporter I"/>
    <property type="match status" value="1"/>
</dbReference>
<dbReference type="Proteomes" id="UP000279799">
    <property type="component" value="Chromosome"/>
</dbReference>
<evidence type="ECO:0000256" key="8">
    <source>
        <dbReference type="ARBA" id="ARBA00023136"/>
    </source>
</evidence>
<feature type="transmembrane region" description="Helical" evidence="9">
    <location>
        <begin position="201"/>
        <end position="220"/>
    </location>
</feature>
<feature type="transmembrane region" description="Helical" evidence="9">
    <location>
        <begin position="354"/>
        <end position="373"/>
    </location>
</feature>
<dbReference type="RefSeq" id="WP_126599606.1">
    <property type="nucleotide sequence ID" value="NZ_LR134510.1"/>
</dbReference>
<feature type="transmembrane region" description="Helical" evidence="9">
    <location>
        <begin position="159"/>
        <end position="181"/>
    </location>
</feature>
<keyword evidence="7 9" id="KW-1133">Transmembrane helix</keyword>
<protein>
    <submittedName>
        <fullName evidence="10">Putative arginine/ornithine antiporter protein</fullName>
    </submittedName>
</protein>
<feature type="transmembrane region" description="Helical" evidence="9">
    <location>
        <begin position="418"/>
        <end position="435"/>
    </location>
</feature>
<evidence type="ECO:0000313" key="11">
    <source>
        <dbReference type="Proteomes" id="UP000279799"/>
    </source>
</evidence>
<keyword evidence="3" id="KW-0813">Transport</keyword>
<keyword evidence="11" id="KW-1185">Reference proteome</keyword>
<dbReference type="InterPro" id="IPR002293">
    <property type="entry name" value="AA/rel_permease1"/>
</dbReference>
<evidence type="ECO:0000313" key="10">
    <source>
        <dbReference type="EMBL" id="VEJ09568.1"/>
    </source>
</evidence>
<dbReference type="PANTHER" id="PTHR42770:SF4">
    <property type="entry name" value="ARGININE_ORNITHINE ANTIPORTER-RELATED"/>
    <property type="match status" value="1"/>
</dbReference>
<evidence type="ECO:0000256" key="3">
    <source>
        <dbReference type="ARBA" id="ARBA00022448"/>
    </source>
</evidence>
<dbReference type="AlphaFoldDB" id="A0A448TUR8"/>
<keyword evidence="4" id="KW-1003">Cell membrane</keyword>
<sequence>MATSTVKKIGFLGLASMVFGSIVGGGIFDIPQNMAAQSALGPVLIAWLITAIGMFALAWTFKILSDERPDLAIGIFAYARQGFGRYIGFNSAWGYWLACIAGNVAFAIMVNDSLGHYFPIFLKHSWPTFVLGLAFIWFYNFLVLAGIKQAAAINTITVIIKFIALIGIIVAMIIVTHIDWFHVDFWGKQLHLGPIWEQIKAPMLVTLWCFIGIEGAVVISNHAQNPKQIGPATVVGFLIALGLYVVLSILPYGIMAQPEIAKLTDPSTGYILQTLVGNWFVDFVTISVLISVGGAWVAWTILMAQLPFAAAKGGTLPKVFSTENDKGVPAGSLWISSIVMSIFMGVALLAKNVYLASINITSVIILPCYLLSAMYLWQQAQQKKLFINNKKQRYIALFTGISATIYCCWLLYSANLAYLLAATPLYAVGIVPFWLAGREEGKKFNQIFTKVDAILAFIMIALAILSIYLLYTGIIVL</sequence>
<name>A0A448TUR8_9PAST</name>
<accession>A0A448TUR8</accession>
<feature type="transmembrane region" description="Helical" evidence="9">
    <location>
        <begin position="129"/>
        <end position="147"/>
    </location>
</feature>
<feature type="transmembrane region" description="Helical" evidence="9">
    <location>
        <begin position="283"/>
        <end position="306"/>
    </location>
</feature>
<organism evidence="10 11">
    <name type="scientific">Actinobacillus delphinicola</name>
    <dbReference type="NCBI Taxonomy" id="51161"/>
    <lineage>
        <taxon>Bacteria</taxon>
        <taxon>Pseudomonadati</taxon>
        <taxon>Pseudomonadota</taxon>
        <taxon>Gammaproteobacteria</taxon>
        <taxon>Pasteurellales</taxon>
        <taxon>Pasteurellaceae</taxon>
        <taxon>Actinobacillus</taxon>
    </lineage>
</organism>
<evidence type="ECO:0000256" key="9">
    <source>
        <dbReference type="SAM" id="Phobius"/>
    </source>
</evidence>
<proteinExistence type="inferred from homology"/>
<gene>
    <name evidence="10" type="primary">arcD2_2</name>
    <name evidence="10" type="ORF">NCTC12871_01040</name>
</gene>
<dbReference type="PIRSF" id="PIRSF006060">
    <property type="entry name" value="AA_transporter"/>
    <property type="match status" value="1"/>
</dbReference>
<feature type="transmembrane region" description="Helical" evidence="9">
    <location>
        <begin position="327"/>
        <end position="348"/>
    </location>
</feature>
<keyword evidence="6" id="KW-0029">Amino-acid transport</keyword>